<dbReference type="EMBL" id="KL367478">
    <property type="protein sequence ID" value="KFD72292.1"/>
    <property type="molecule type" value="Genomic_DNA"/>
</dbReference>
<dbReference type="GO" id="GO:0003723">
    <property type="term" value="F:RNA binding"/>
    <property type="evidence" value="ECO:0007669"/>
    <property type="project" value="UniProtKB-UniRule"/>
</dbReference>
<name>A0A085NS46_9BILA</name>
<dbReference type="EMBL" id="KL363187">
    <property type="protein sequence ID" value="KFD57626.1"/>
    <property type="molecule type" value="Genomic_DNA"/>
</dbReference>
<dbReference type="Gene3D" id="3.30.70.330">
    <property type="match status" value="3"/>
</dbReference>
<organism evidence="6">
    <name type="scientific">Trichuris suis</name>
    <name type="common">pig whipworm</name>
    <dbReference type="NCBI Taxonomy" id="68888"/>
    <lineage>
        <taxon>Eukaryota</taxon>
        <taxon>Metazoa</taxon>
        <taxon>Ecdysozoa</taxon>
        <taxon>Nematoda</taxon>
        <taxon>Enoplea</taxon>
        <taxon>Dorylaimia</taxon>
        <taxon>Trichinellida</taxon>
        <taxon>Trichuridae</taxon>
        <taxon>Trichuris</taxon>
    </lineage>
</organism>
<dbReference type="PROSITE" id="PS50102">
    <property type="entry name" value="RRM"/>
    <property type="match status" value="3"/>
</dbReference>
<evidence type="ECO:0000313" key="5">
    <source>
        <dbReference type="EMBL" id="KFD57626.1"/>
    </source>
</evidence>
<proteinExistence type="predicted"/>
<reference evidence="6 7" key="1">
    <citation type="journal article" date="2014" name="Nat. Genet.">
        <title>Genome and transcriptome of the porcine whipworm Trichuris suis.</title>
        <authorList>
            <person name="Jex A.R."/>
            <person name="Nejsum P."/>
            <person name="Schwarz E.M."/>
            <person name="Hu L."/>
            <person name="Young N.D."/>
            <person name="Hall R.S."/>
            <person name="Korhonen P.K."/>
            <person name="Liao S."/>
            <person name="Thamsborg S."/>
            <person name="Xia J."/>
            <person name="Xu P."/>
            <person name="Wang S."/>
            <person name="Scheerlinck J.P."/>
            <person name="Hofmann A."/>
            <person name="Sternberg P.W."/>
            <person name="Wang J."/>
            <person name="Gasser R.B."/>
        </authorList>
    </citation>
    <scope>NUCLEOTIDE SEQUENCE [LARGE SCALE GENOMIC DNA]</scope>
    <source>
        <strain evidence="6">DCEP-RM93F</strain>
        <strain evidence="5">DCEP-RM93M</strain>
    </source>
</reference>
<dbReference type="InterPro" id="IPR000504">
    <property type="entry name" value="RRM_dom"/>
</dbReference>
<evidence type="ECO:0000259" key="4">
    <source>
        <dbReference type="PROSITE" id="PS50102"/>
    </source>
</evidence>
<protein>
    <recommendedName>
        <fullName evidence="4">RRM domain-containing protein</fullName>
    </recommendedName>
</protein>
<dbReference type="InterPro" id="IPR012677">
    <property type="entry name" value="Nucleotide-bd_a/b_plait_sf"/>
</dbReference>
<dbReference type="SUPFAM" id="SSF54928">
    <property type="entry name" value="RNA-binding domain, RBD"/>
    <property type="match status" value="3"/>
</dbReference>
<keyword evidence="1" id="KW-0677">Repeat</keyword>
<feature type="domain" description="RRM" evidence="4">
    <location>
        <begin position="108"/>
        <end position="202"/>
    </location>
</feature>
<dbReference type="PANTHER" id="PTHR13976">
    <property type="entry name" value="HETEROGENEOUS NUCLEAR RIBONUCLEOPROTEIN-RELATED"/>
    <property type="match status" value="1"/>
</dbReference>
<evidence type="ECO:0000256" key="1">
    <source>
        <dbReference type="ARBA" id="ARBA00022737"/>
    </source>
</evidence>
<keyword evidence="7" id="KW-1185">Reference proteome</keyword>
<dbReference type="InterPro" id="IPR050666">
    <property type="entry name" value="ESRP"/>
</dbReference>
<evidence type="ECO:0000313" key="7">
    <source>
        <dbReference type="Proteomes" id="UP000030764"/>
    </source>
</evidence>
<dbReference type="AlphaFoldDB" id="A0A085NS46"/>
<dbReference type="Pfam" id="PF00076">
    <property type="entry name" value="RRM_1"/>
    <property type="match status" value="2"/>
</dbReference>
<feature type="domain" description="RRM" evidence="4">
    <location>
        <begin position="301"/>
        <end position="376"/>
    </location>
</feature>
<dbReference type="InterPro" id="IPR035979">
    <property type="entry name" value="RBD_domain_sf"/>
</dbReference>
<gene>
    <name evidence="5" type="ORF">M513_01296</name>
    <name evidence="6" type="ORF">M514_01296</name>
</gene>
<dbReference type="SMART" id="SM00360">
    <property type="entry name" value="RRM"/>
    <property type="match status" value="3"/>
</dbReference>
<evidence type="ECO:0000256" key="3">
    <source>
        <dbReference type="PROSITE-ProRule" id="PRU00176"/>
    </source>
</evidence>
<evidence type="ECO:0000313" key="6">
    <source>
        <dbReference type="EMBL" id="KFD72292.1"/>
    </source>
</evidence>
<evidence type="ECO:0000256" key="2">
    <source>
        <dbReference type="ARBA" id="ARBA00022884"/>
    </source>
</evidence>
<dbReference type="CDD" id="cd12503">
    <property type="entry name" value="RRM1_hnRNPH_GRSF1_like"/>
    <property type="match status" value="1"/>
</dbReference>
<dbReference type="Proteomes" id="UP000030758">
    <property type="component" value="Unassembled WGS sequence"/>
</dbReference>
<sequence>MDDSTSDISENIVRVRGLPWSSKEEDIRKFFHDCTSLKDIHFTYSKEGRPSGEAYLEFEKTEDVGRALSHHREHMGQRYIEVFHAKRNEMEYVLQRSGKPCPGNAADNVVRLRGLPYNCTKEDVMEFFKGTSLRHLAVFSLANSIAGLKLASEGIVFGKDKAGRASGEGFARFKDKESTEKALDLHMEKIGHRYIEVFRSSIEEMDRVTKRPMVMMGTYGRSGSGRPGPYSLLESPIAEPGFGSREPSRGYYDSGHYRGGPGSMYSNDLYSGGPDIESSRGYYNHQGADIFGRMQGWGVGQTIHMRGLPYKATANDIMEFFYPIKILNVRILFDEQGRATGEADVEFSSPDDARDAMAKDRQHMGDRYIELFMKNSHVTPVRVKAKLKYSDSEHSRTLLPRYGPSMSPMLEPRSMRTGVIIYPGLSQFSGGGPPDQYHTSMGTAELTMGGGIYQSPC</sequence>
<feature type="domain" description="RRM" evidence="4">
    <location>
        <begin position="11"/>
        <end position="87"/>
    </location>
</feature>
<dbReference type="Proteomes" id="UP000030764">
    <property type="component" value="Unassembled WGS sequence"/>
</dbReference>
<keyword evidence="2 3" id="KW-0694">RNA-binding</keyword>
<accession>A0A085NS46</accession>